<dbReference type="EMBL" id="JBHSSM010000005">
    <property type="protein sequence ID" value="MFC6314259.1"/>
    <property type="molecule type" value="Genomic_DNA"/>
</dbReference>
<keyword evidence="7" id="KW-0479">Metal-binding</keyword>
<evidence type="ECO:0000256" key="1">
    <source>
        <dbReference type="ARBA" id="ARBA00001941"/>
    </source>
</evidence>
<keyword evidence="5 10" id="KW-0031">Aminopeptidase</keyword>
<comment type="caution">
    <text evidence="10">The sequence shown here is derived from an EMBL/GenBank/DDBJ whole genome shotgun (WGS) entry which is preliminary data.</text>
</comment>
<evidence type="ECO:0000256" key="4">
    <source>
        <dbReference type="ARBA" id="ARBA00008236"/>
    </source>
</evidence>
<dbReference type="RefSeq" id="WP_125596694.1">
    <property type="nucleotide sequence ID" value="NZ_JBHSSM010000005.1"/>
</dbReference>
<dbReference type="PANTHER" id="PTHR34448">
    <property type="entry name" value="AMINOPEPTIDASE"/>
    <property type="match status" value="1"/>
</dbReference>
<evidence type="ECO:0000256" key="8">
    <source>
        <dbReference type="ARBA" id="ARBA00022801"/>
    </source>
</evidence>
<evidence type="ECO:0000256" key="3">
    <source>
        <dbReference type="ARBA" id="ARBA00001947"/>
    </source>
</evidence>
<dbReference type="Gene3D" id="3.40.1830.10">
    <property type="entry name" value="Thermophilic metalloprotease (M29)"/>
    <property type="match status" value="1"/>
</dbReference>
<keyword evidence="11" id="KW-1185">Reference proteome</keyword>
<comment type="cofactor">
    <cofactor evidence="1">
        <name>Co(2+)</name>
        <dbReference type="ChEBI" id="CHEBI:48828"/>
    </cofactor>
</comment>
<sequence>MTTRNFTEQLQTYADLAIKIGLNIQPGDLMTLSIDVEQAPFAHLLVAAAYRAGARNVIMQWQDAQIQRLAVQAQSDDELSSVLPHQETLSEYIATQRIKRLVVMSSDPDTLAGLPADKIAAFQRRDSQGIQAVRSATQSNRLSWLIIGAASPAWAQKVFPGETAEVATDHLWQAIFKTMRLDSADPIKAWEDHRQKLSAKAEMLNAQQFDRLHYTAPGTDLVIGLPQDHRWEAAGATNEKGDFFIPNMPTEEVFTAPDANRVDGTVSSTKPLSYAGTILSGLHFTFAHGKVIAATAAQGQATLDHLLATDDGARHLGEVALVPDQSPISQSGITYFNTLFDENASDHLALGAAYPFSIKNGTNMTKLALQKAGLNSSQIHVDFMVGSAEMNIDGITKSGAVVPLFRQGNWVE</sequence>
<dbReference type="PRINTS" id="PR00919">
    <property type="entry name" value="THERMOPTASE"/>
</dbReference>
<evidence type="ECO:0000256" key="9">
    <source>
        <dbReference type="ARBA" id="ARBA00023049"/>
    </source>
</evidence>
<dbReference type="SUPFAM" id="SSF144052">
    <property type="entry name" value="Thermophilic metalloprotease-like"/>
    <property type="match status" value="1"/>
</dbReference>
<dbReference type="InterPro" id="IPR052170">
    <property type="entry name" value="M29_Exopeptidase"/>
</dbReference>
<comment type="cofactor">
    <cofactor evidence="3">
        <name>Zn(2+)</name>
        <dbReference type="ChEBI" id="CHEBI:29105"/>
    </cofactor>
</comment>
<comment type="similarity">
    <text evidence="4">Belongs to the peptidase M29 family.</text>
</comment>
<dbReference type="GO" id="GO:0004177">
    <property type="term" value="F:aminopeptidase activity"/>
    <property type="evidence" value="ECO:0007669"/>
    <property type="project" value="UniProtKB-KW"/>
</dbReference>
<keyword evidence="6" id="KW-0645">Protease</keyword>
<evidence type="ECO:0000256" key="6">
    <source>
        <dbReference type="ARBA" id="ARBA00022670"/>
    </source>
</evidence>
<accession>A0ABW1UK17</accession>
<evidence type="ECO:0000256" key="2">
    <source>
        <dbReference type="ARBA" id="ARBA00001946"/>
    </source>
</evidence>
<keyword evidence="9" id="KW-0482">Metalloprotease</keyword>
<evidence type="ECO:0000256" key="5">
    <source>
        <dbReference type="ARBA" id="ARBA00022438"/>
    </source>
</evidence>
<dbReference type="Proteomes" id="UP001596310">
    <property type="component" value="Unassembled WGS sequence"/>
</dbReference>
<name>A0ABW1UK17_9LACO</name>
<dbReference type="PANTHER" id="PTHR34448:SF3">
    <property type="entry name" value="AMINOPEPTIDASE AMPS"/>
    <property type="match status" value="1"/>
</dbReference>
<protein>
    <submittedName>
        <fullName evidence="10">Aminopeptidase</fullName>
    </submittedName>
</protein>
<comment type="cofactor">
    <cofactor evidence="2">
        <name>Mg(2+)</name>
        <dbReference type="ChEBI" id="CHEBI:18420"/>
    </cofactor>
</comment>
<evidence type="ECO:0000256" key="7">
    <source>
        <dbReference type="ARBA" id="ARBA00022723"/>
    </source>
</evidence>
<reference evidence="11" key="1">
    <citation type="journal article" date="2019" name="Int. J. Syst. Evol. Microbiol.">
        <title>The Global Catalogue of Microorganisms (GCM) 10K type strain sequencing project: providing services to taxonomists for standard genome sequencing and annotation.</title>
        <authorList>
            <consortium name="The Broad Institute Genomics Platform"/>
            <consortium name="The Broad Institute Genome Sequencing Center for Infectious Disease"/>
            <person name="Wu L."/>
            <person name="Ma J."/>
        </authorList>
    </citation>
    <scope>NUCLEOTIDE SEQUENCE [LARGE SCALE GENOMIC DNA]</scope>
    <source>
        <strain evidence="11">CCM 8897</strain>
    </source>
</reference>
<keyword evidence="8" id="KW-0378">Hydrolase</keyword>
<dbReference type="InterPro" id="IPR035097">
    <property type="entry name" value="M29_N-terminal"/>
</dbReference>
<evidence type="ECO:0000313" key="11">
    <source>
        <dbReference type="Proteomes" id="UP001596310"/>
    </source>
</evidence>
<organism evidence="10 11">
    <name type="scientific">Lapidilactobacillus achengensis</name>
    <dbReference type="NCBI Taxonomy" id="2486000"/>
    <lineage>
        <taxon>Bacteria</taxon>
        <taxon>Bacillati</taxon>
        <taxon>Bacillota</taxon>
        <taxon>Bacilli</taxon>
        <taxon>Lactobacillales</taxon>
        <taxon>Lactobacillaceae</taxon>
        <taxon>Lapidilactobacillus</taxon>
    </lineage>
</organism>
<proteinExistence type="inferred from homology"/>
<dbReference type="InterPro" id="IPR000787">
    <property type="entry name" value="Peptidase_M29"/>
</dbReference>
<gene>
    <name evidence="10" type="ORF">ACFQHW_01565</name>
</gene>
<evidence type="ECO:0000313" key="10">
    <source>
        <dbReference type="EMBL" id="MFC6314259.1"/>
    </source>
</evidence>
<dbReference type="Pfam" id="PF02073">
    <property type="entry name" value="Peptidase_M29"/>
    <property type="match status" value="1"/>
</dbReference>